<organism evidence="4 5">
    <name type="scientific">Thalassococcus lentus</name>
    <dbReference type="NCBI Taxonomy" id="1210524"/>
    <lineage>
        <taxon>Bacteria</taxon>
        <taxon>Pseudomonadati</taxon>
        <taxon>Pseudomonadota</taxon>
        <taxon>Alphaproteobacteria</taxon>
        <taxon>Rhodobacterales</taxon>
        <taxon>Roseobacteraceae</taxon>
        <taxon>Thalassococcus</taxon>
    </lineage>
</organism>
<dbReference type="PANTHER" id="PTHR16943">
    <property type="entry name" value="2-METHYLCITRATE DEHYDRATASE-RELATED"/>
    <property type="match status" value="1"/>
</dbReference>
<evidence type="ECO:0000256" key="1">
    <source>
        <dbReference type="ARBA" id="ARBA00006174"/>
    </source>
</evidence>
<dbReference type="Gene3D" id="3.30.1330.120">
    <property type="entry name" value="2-methylcitrate dehydratase PrpD"/>
    <property type="match status" value="1"/>
</dbReference>
<dbReference type="SUPFAM" id="SSF103378">
    <property type="entry name" value="2-methylcitrate dehydratase PrpD"/>
    <property type="match status" value="1"/>
</dbReference>
<reference evidence="4 5" key="1">
    <citation type="submission" date="2023-01" db="EMBL/GenBank/DDBJ databases">
        <title>Thalassococcus onchidii sp. nov., isolated from a marine invertebrate from the South China Sea.</title>
        <authorList>
            <person name="Xu S."/>
            <person name="Liu Z."/>
            <person name="Xu Y."/>
        </authorList>
    </citation>
    <scope>NUCLEOTIDE SEQUENCE [LARGE SCALE GENOMIC DNA]</scope>
    <source>
        <strain evidence="4 5">KCTC 32084</strain>
    </source>
</reference>
<evidence type="ECO:0000313" key="5">
    <source>
        <dbReference type="Proteomes" id="UP001210720"/>
    </source>
</evidence>
<proteinExistence type="inferred from homology"/>
<dbReference type="PANTHER" id="PTHR16943:SF8">
    <property type="entry name" value="2-METHYLCITRATE DEHYDRATASE"/>
    <property type="match status" value="1"/>
</dbReference>
<dbReference type="InterPro" id="IPR005656">
    <property type="entry name" value="MmgE_PrpD"/>
</dbReference>
<dbReference type="InterPro" id="IPR045336">
    <property type="entry name" value="MmgE_PrpD_N"/>
</dbReference>
<evidence type="ECO:0000259" key="2">
    <source>
        <dbReference type="Pfam" id="PF03972"/>
    </source>
</evidence>
<name>A0ABT4XRG6_9RHOB</name>
<keyword evidence="5" id="KW-1185">Reference proteome</keyword>
<dbReference type="InterPro" id="IPR042188">
    <property type="entry name" value="MmgE/PrpD_sf_2"/>
</dbReference>
<dbReference type="Pfam" id="PF03972">
    <property type="entry name" value="MmgE_PrpD_N"/>
    <property type="match status" value="1"/>
</dbReference>
<dbReference type="Proteomes" id="UP001210720">
    <property type="component" value="Unassembled WGS sequence"/>
</dbReference>
<sequence>MTIAADPVGPILDASLAKQTESARQVMRMSLQDWTACALAGRSEPVARITRAMIVEEGGAEQASLLGGGRAPARAAALVNGATSHALDYDDTHFAHIGHPSVAVLPAALAMAERQGAGMRDVLKAALAGCEASIRFGLLFGRSHYQIGYHQTATAGAFGAGVAAAQLLGLGRDDLQAVIGLISTRASGLKSQFGTMGKPFNAGIAASNGVEAALLIAAGFQSNSDAMTGQNGFLTTHHADIEVSSSSRAEQAGFFMENVSHKFHACCHGLHATLEALQSLKPIDAQDVTAVGIATHPRWMTVCNIQTPRSGLEAKFSYRCVTALSLLGYDTGALTTFDDSLAQAAVVQAILPRVSVHADESLSEMQARVTVQTDQKSQEAFFDLDLPLDLDSRQSRIAAKTRALVGESTALQISQALDTDDLCALTALF</sequence>
<accession>A0ABT4XRG6</accession>
<dbReference type="EMBL" id="JAQIOY010000002">
    <property type="protein sequence ID" value="MDA7424539.1"/>
    <property type="molecule type" value="Genomic_DNA"/>
</dbReference>
<protein>
    <submittedName>
        <fullName evidence="4">MmgE/PrpD family protein</fullName>
    </submittedName>
</protein>
<dbReference type="RefSeq" id="WP_271431892.1">
    <property type="nucleotide sequence ID" value="NZ_JAQIOY010000002.1"/>
</dbReference>
<dbReference type="InterPro" id="IPR036148">
    <property type="entry name" value="MmgE/PrpD_sf"/>
</dbReference>
<comment type="similarity">
    <text evidence="1">Belongs to the PrpD family.</text>
</comment>
<evidence type="ECO:0000313" key="4">
    <source>
        <dbReference type="EMBL" id="MDA7424539.1"/>
    </source>
</evidence>
<comment type="caution">
    <text evidence="4">The sequence shown here is derived from an EMBL/GenBank/DDBJ whole genome shotgun (WGS) entry which is preliminary data.</text>
</comment>
<feature type="domain" description="MmgE/PrpD C-terminal" evidence="3">
    <location>
        <begin position="264"/>
        <end position="405"/>
    </location>
</feature>
<dbReference type="InterPro" id="IPR042183">
    <property type="entry name" value="MmgE/PrpD_sf_1"/>
</dbReference>
<gene>
    <name evidence="4" type="ORF">PFY00_07375</name>
</gene>
<dbReference type="InterPro" id="IPR045337">
    <property type="entry name" value="MmgE_PrpD_C"/>
</dbReference>
<dbReference type="Gene3D" id="1.10.4100.10">
    <property type="entry name" value="2-methylcitrate dehydratase PrpD"/>
    <property type="match status" value="1"/>
</dbReference>
<dbReference type="Pfam" id="PF19305">
    <property type="entry name" value="MmgE_PrpD_C"/>
    <property type="match status" value="1"/>
</dbReference>
<evidence type="ECO:0000259" key="3">
    <source>
        <dbReference type="Pfam" id="PF19305"/>
    </source>
</evidence>
<feature type="domain" description="MmgE/PrpD N-terminal" evidence="2">
    <location>
        <begin position="16"/>
        <end position="237"/>
    </location>
</feature>